<feature type="repeat" description="WD" evidence="4">
    <location>
        <begin position="73"/>
        <end position="115"/>
    </location>
</feature>
<dbReference type="EMBL" id="RBNI01003450">
    <property type="protein sequence ID" value="RUP48355.1"/>
    <property type="molecule type" value="Genomic_DNA"/>
</dbReference>
<dbReference type="OrthoDB" id="340259at2759"/>
<dbReference type="InterPro" id="IPR040132">
    <property type="entry name" value="Tex1/THOC3"/>
</dbReference>
<keyword evidence="1 4" id="KW-0853">WD repeat</keyword>
<evidence type="ECO:0000256" key="3">
    <source>
        <dbReference type="ARBA" id="ARBA00046343"/>
    </source>
</evidence>
<dbReference type="PANTHER" id="PTHR22839:SF0">
    <property type="entry name" value="THO COMPLEX SUBUNIT 3"/>
    <property type="match status" value="1"/>
</dbReference>
<evidence type="ECO:0000313" key="6">
    <source>
        <dbReference type="Proteomes" id="UP000268093"/>
    </source>
</evidence>
<comment type="caution">
    <text evidence="5">The sequence shown here is derived from an EMBL/GenBank/DDBJ whole genome shotgun (WGS) entry which is preliminary data.</text>
</comment>
<dbReference type="GO" id="GO:0006406">
    <property type="term" value="P:mRNA export from nucleus"/>
    <property type="evidence" value="ECO:0007669"/>
    <property type="project" value="InterPro"/>
</dbReference>
<dbReference type="Gene3D" id="2.130.10.10">
    <property type="entry name" value="YVTN repeat-like/Quinoprotein amine dehydrogenase"/>
    <property type="match status" value="2"/>
</dbReference>
<dbReference type="InterPro" id="IPR020472">
    <property type="entry name" value="WD40_PAC1"/>
</dbReference>
<dbReference type="SUPFAM" id="SSF50978">
    <property type="entry name" value="WD40 repeat-like"/>
    <property type="match status" value="1"/>
</dbReference>
<dbReference type="PROSITE" id="PS00678">
    <property type="entry name" value="WD_REPEATS_1"/>
    <property type="match status" value="1"/>
</dbReference>
<dbReference type="PANTHER" id="PTHR22839">
    <property type="entry name" value="THO COMPLEX SUBUNIT 3 THO3"/>
    <property type="match status" value="1"/>
</dbReference>
<evidence type="ECO:0000313" key="5">
    <source>
        <dbReference type="EMBL" id="RUP48355.1"/>
    </source>
</evidence>
<gene>
    <name evidence="5" type="ORF">BC936DRAFT_144682</name>
</gene>
<proteinExistence type="inferred from homology"/>
<sequence>MAPVNIAALSPELQKAANSLAQSKTKEFRGHSSKVHTVAWSCDGRRLASGSVDKTARIWTPEKGTDIRYSVELKGHNDSVDQLVWDPTHVDRLATASCDRTVRIWDQRTGKCTTTIRTSGENINICWSPDGNHIAVGNKMAPTIIASLRLHPTGRHRQYHRHAYIYNRKGTEARCRGLSDFELLRARPPSLWVTFHISKPLTSFCLSTSYTQQVNEITWNHSGNLFYITTGQGHIRIFDYPSLELLHTLEAHTANCYCLEVDPRGRYLATGSADAIVSLWDLEEWVCVRTFGKLE</sequence>
<dbReference type="GO" id="GO:0000445">
    <property type="term" value="C:THO complex part of transcription export complex"/>
    <property type="evidence" value="ECO:0007669"/>
    <property type="project" value="TreeGrafter"/>
</dbReference>
<keyword evidence="2" id="KW-0677">Repeat</keyword>
<dbReference type="PROSITE" id="PS50294">
    <property type="entry name" value="WD_REPEATS_REGION"/>
    <property type="match status" value="3"/>
</dbReference>
<comment type="similarity">
    <text evidence="3">Belongs to the THOC3 family.</text>
</comment>
<name>A0A433DC04_9FUNG</name>
<dbReference type="PROSITE" id="PS50082">
    <property type="entry name" value="WD_REPEATS_2"/>
    <property type="match status" value="3"/>
</dbReference>
<protein>
    <submittedName>
        <fullName evidence="5">WD40-repeat-containing domain protein</fullName>
    </submittedName>
</protein>
<dbReference type="Pfam" id="PF00400">
    <property type="entry name" value="WD40"/>
    <property type="match status" value="3"/>
</dbReference>
<accession>A0A433DC04</accession>
<reference evidence="5 6" key="1">
    <citation type="journal article" date="2018" name="New Phytol.">
        <title>Phylogenomics of Endogonaceae and evolution of mycorrhizas within Mucoromycota.</title>
        <authorList>
            <person name="Chang Y."/>
            <person name="Desiro A."/>
            <person name="Na H."/>
            <person name="Sandor L."/>
            <person name="Lipzen A."/>
            <person name="Clum A."/>
            <person name="Barry K."/>
            <person name="Grigoriev I.V."/>
            <person name="Martin F.M."/>
            <person name="Stajich J.E."/>
            <person name="Smith M.E."/>
            <person name="Bonito G."/>
            <person name="Spatafora J.W."/>
        </authorList>
    </citation>
    <scope>NUCLEOTIDE SEQUENCE [LARGE SCALE GENOMIC DNA]</scope>
    <source>
        <strain evidence="5 6">GMNB39</strain>
    </source>
</reference>
<dbReference type="AlphaFoldDB" id="A0A433DC04"/>
<organism evidence="5 6">
    <name type="scientific">Jimgerdemannia flammicorona</name>
    <dbReference type="NCBI Taxonomy" id="994334"/>
    <lineage>
        <taxon>Eukaryota</taxon>
        <taxon>Fungi</taxon>
        <taxon>Fungi incertae sedis</taxon>
        <taxon>Mucoromycota</taxon>
        <taxon>Mucoromycotina</taxon>
        <taxon>Endogonomycetes</taxon>
        <taxon>Endogonales</taxon>
        <taxon>Endogonaceae</taxon>
        <taxon>Jimgerdemannia</taxon>
    </lineage>
</organism>
<dbReference type="Proteomes" id="UP000268093">
    <property type="component" value="Unassembled WGS sequence"/>
</dbReference>
<dbReference type="InterPro" id="IPR019775">
    <property type="entry name" value="WD40_repeat_CS"/>
</dbReference>
<dbReference type="InterPro" id="IPR036322">
    <property type="entry name" value="WD40_repeat_dom_sf"/>
</dbReference>
<evidence type="ECO:0000256" key="1">
    <source>
        <dbReference type="ARBA" id="ARBA00022574"/>
    </source>
</evidence>
<keyword evidence="6" id="KW-1185">Reference proteome</keyword>
<evidence type="ECO:0000256" key="2">
    <source>
        <dbReference type="ARBA" id="ARBA00022737"/>
    </source>
</evidence>
<evidence type="ECO:0000256" key="4">
    <source>
        <dbReference type="PROSITE-ProRule" id="PRU00221"/>
    </source>
</evidence>
<feature type="repeat" description="WD" evidence="4">
    <location>
        <begin position="28"/>
        <end position="69"/>
    </location>
</feature>
<dbReference type="PRINTS" id="PR00320">
    <property type="entry name" value="GPROTEINBRPT"/>
</dbReference>
<dbReference type="InterPro" id="IPR015943">
    <property type="entry name" value="WD40/YVTN_repeat-like_dom_sf"/>
</dbReference>
<dbReference type="InterPro" id="IPR001680">
    <property type="entry name" value="WD40_rpt"/>
</dbReference>
<feature type="repeat" description="WD" evidence="4">
    <location>
        <begin position="249"/>
        <end position="290"/>
    </location>
</feature>
<dbReference type="SMART" id="SM00320">
    <property type="entry name" value="WD40"/>
    <property type="match status" value="5"/>
</dbReference>